<keyword evidence="3" id="KW-1185">Reference proteome</keyword>
<evidence type="ECO:0000256" key="1">
    <source>
        <dbReference type="SAM" id="SignalP"/>
    </source>
</evidence>
<dbReference type="PROSITE" id="PS51257">
    <property type="entry name" value="PROKAR_LIPOPROTEIN"/>
    <property type="match status" value="1"/>
</dbReference>
<organism evidence="2 3">
    <name type="scientific">Zobellia barbeyronii</name>
    <dbReference type="NCBI Taxonomy" id="2748009"/>
    <lineage>
        <taxon>Bacteria</taxon>
        <taxon>Pseudomonadati</taxon>
        <taxon>Bacteroidota</taxon>
        <taxon>Flavobacteriia</taxon>
        <taxon>Flavobacteriales</taxon>
        <taxon>Flavobacteriaceae</taxon>
        <taxon>Zobellia</taxon>
    </lineage>
</organism>
<keyword evidence="1" id="KW-0732">Signal</keyword>
<dbReference type="EMBL" id="JACATN010000001">
    <property type="protein sequence ID" value="MBT2160497.1"/>
    <property type="molecule type" value="Genomic_DNA"/>
</dbReference>
<feature type="chain" id="PRO_5045875684" description="Lipoprotein" evidence="1">
    <location>
        <begin position="20"/>
        <end position="207"/>
    </location>
</feature>
<comment type="caution">
    <text evidence="2">The sequence shown here is derived from an EMBL/GenBank/DDBJ whole genome shotgun (WGS) entry which is preliminary data.</text>
</comment>
<reference evidence="3" key="2">
    <citation type="submission" date="2023-07" db="EMBL/GenBank/DDBJ databases">
        <title>Zobellia barbeyronii sp. nov., a new marine flavobacterium, isolated from green and red algae.</title>
        <authorList>
            <person name="Nedashkovskaya O.I."/>
            <person name="Otstavnykh N."/>
            <person name="Zhukova N."/>
            <person name="Guzev K."/>
            <person name="Chausova V."/>
            <person name="Tekutyeva L."/>
            <person name="Mikhailov V."/>
            <person name="Isaeva M."/>
        </authorList>
    </citation>
    <scope>NUCLEOTIDE SEQUENCE [LARGE SCALE GENOMIC DNA]</scope>
    <source>
        <strain evidence="3">KMM 6746</strain>
    </source>
</reference>
<evidence type="ECO:0000313" key="2">
    <source>
        <dbReference type="EMBL" id="MBT2160497.1"/>
    </source>
</evidence>
<sequence length="207" mass="22984">MKSFCKLILCSFLIGYVLMGVSGCQGNLNQNKDVSKIVSLLIDKKAFPSPPPPPPPGLSDSLFQVKSDSIMNSIDMDKWKNQKLIVVVDTLLEPLSSRVNVSLEQYDELIENLNMLLQTQSINIGDILEPRGVEIRSVSTDLDGRVDYRSIDMYLSISNIAFNKNKTSAALVYGESRGRLNGYASIVILKKIKGQWVIVVSKMLEIS</sequence>
<proteinExistence type="predicted"/>
<evidence type="ECO:0008006" key="4">
    <source>
        <dbReference type="Google" id="ProtNLM"/>
    </source>
</evidence>
<reference evidence="2 3" key="1">
    <citation type="submission" date="2020-06" db="EMBL/GenBank/DDBJ databases">
        <authorList>
            <person name="Isaeva M.P."/>
            <person name="Chernysheva N.Y."/>
        </authorList>
    </citation>
    <scope>NUCLEOTIDE SEQUENCE [LARGE SCALE GENOMIC DNA]</scope>
    <source>
        <strain evidence="2 3">KMM 6746</strain>
    </source>
</reference>
<name>A0ABS5WAY9_9FLAO</name>
<gene>
    <name evidence="2" type="ORF">HW347_04420</name>
</gene>
<evidence type="ECO:0000313" key="3">
    <source>
        <dbReference type="Proteomes" id="UP000740413"/>
    </source>
</evidence>
<feature type="signal peptide" evidence="1">
    <location>
        <begin position="1"/>
        <end position="19"/>
    </location>
</feature>
<protein>
    <recommendedName>
        <fullName evidence="4">Lipoprotein</fullName>
    </recommendedName>
</protein>
<dbReference type="RefSeq" id="WP_214610700.1">
    <property type="nucleotide sequence ID" value="NZ_JACATN010000001.1"/>
</dbReference>
<accession>A0ABS5WAY9</accession>
<dbReference type="Proteomes" id="UP000740413">
    <property type="component" value="Unassembled WGS sequence"/>
</dbReference>